<dbReference type="InterPro" id="IPR017643">
    <property type="entry name" value="Hydroxypyruvate_isomerase"/>
</dbReference>
<sequence>MPRFSANLSMLFGEHDFLDRFDAAAEAGFAGVEYIGPYDHSIETVAARLKKNNLVQVLFNLPPGDWGRGERGIAVLPDRVEEFRRGVDTAISYAKALGCSQVNCLAGIAPQGVDRAELEKIFVGNLKFAAAKLKEAGIRLLIEPINTIDIPGFFLTNTKQALEIIEKVGSDNLYLQYDIYHMQIMEGDLARTIEKHLGRIAHIQLADNPGRHEPGTGEINYAFLYEHLDRIGYAGWVGAEYKPKAGTAAGLGWFKEFARKADAAA</sequence>
<protein>
    <submittedName>
        <fullName evidence="5">Hydroxypyruvate isomerase</fullName>
    </submittedName>
</protein>
<dbReference type="PANTHER" id="PTHR43489:SF13">
    <property type="entry name" value="HYDROXYPYRUVATE ISOMERASE"/>
    <property type="match status" value="1"/>
</dbReference>
<gene>
    <name evidence="5" type="primary">hyi</name>
    <name evidence="5" type="ORF">C7I85_03065</name>
</gene>
<comment type="similarity">
    <text evidence="2">Belongs to the hyi family.</text>
</comment>
<feature type="domain" description="Xylose isomerase-like TIM barrel" evidence="4">
    <location>
        <begin position="21"/>
        <end position="256"/>
    </location>
</feature>
<keyword evidence="6" id="KW-1185">Reference proteome</keyword>
<dbReference type="GO" id="GO:0008903">
    <property type="term" value="F:hydroxypyruvate isomerase activity"/>
    <property type="evidence" value="ECO:0007669"/>
    <property type="project" value="TreeGrafter"/>
</dbReference>
<dbReference type="FunFam" id="3.20.20.150:FF:000007">
    <property type="entry name" value="Hydroxypyruvate isomerase"/>
    <property type="match status" value="1"/>
</dbReference>
<dbReference type="GO" id="GO:0046487">
    <property type="term" value="P:glyoxylate metabolic process"/>
    <property type="evidence" value="ECO:0007669"/>
    <property type="project" value="TreeGrafter"/>
</dbReference>
<dbReference type="InterPro" id="IPR026040">
    <property type="entry name" value="HyI-like"/>
</dbReference>
<dbReference type="RefSeq" id="WP_106722456.1">
    <property type="nucleotide sequence ID" value="NZ_PXYL01000001.1"/>
</dbReference>
<evidence type="ECO:0000313" key="5">
    <source>
        <dbReference type="EMBL" id="PSJ64099.1"/>
    </source>
</evidence>
<feature type="active site" description="Proton donor/acceptor" evidence="3">
    <location>
        <position position="143"/>
    </location>
</feature>
<keyword evidence="1 2" id="KW-0413">Isomerase</keyword>
<accession>A0A2P7SNN5</accession>
<dbReference type="Pfam" id="PF01261">
    <property type="entry name" value="AP_endonuc_2"/>
    <property type="match status" value="1"/>
</dbReference>
<evidence type="ECO:0000313" key="6">
    <source>
        <dbReference type="Proteomes" id="UP000240653"/>
    </source>
</evidence>
<evidence type="ECO:0000256" key="2">
    <source>
        <dbReference type="PIRNR" id="PIRNR006241"/>
    </source>
</evidence>
<comment type="caution">
    <text evidence="5">The sequence shown here is derived from an EMBL/GenBank/DDBJ whole genome shotgun (WGS) entry which is preliminary data.</text>
</comment>
<evidence type="ECO:0000256" key="1">
    <source>
        <dbReference type="ARBA" id="ARBA00023235"/>
    </source>
</evidence>
<dbReference type="InterPro" id="IPR036237">
    <property type="entry name" value="Xyl_isomerase-like_sf"/>
</dbReference>
<dbReference type="OrthoDB" id="9786584at2"/>
<dbReference type="NCBIfam" id="TIGR03234">
    <property type="entry name" value="OH-pyruv-isom"/>
    <property type="match status" value="1"/>
</dbReference>
<dbReference type="NCBIfam" id="NF043033">
    <property type="entry name" value="OxoTetrIsom"/>
    <property type="match status" value="1"/>
</dbReference>
<dbReference type="EMBL" id="PXYL01000001">
    <property type="protein sequence ID" value="PSJ64099.1"/>
    <property type="molecule type" value="Genomic_DNA"/>
</dbReference>
<dbReference type="Gene3D" id="3.20.20.150">
    <property type="entry name" value="Divalent-metal-dependent TIM barrel enzymes"/>
    <property type="match status" value="1"/>
</dbReference>
<dbReference type="PIRSF" id="PIRSF006241">
    <property type="entry name" value="HyI"/>
    <property type="match status" value="1"/>
</dbReference>
<dbReference type="Proteomes" id="UP000240653">
    <property type="component" value="Unassembled WGS sequence"/>
</dbReference>
<dbReference type="InterPro" id="IPR013022">
    <property type="entry name" value="Xyl_isomerase-like_TIM-brl"/>
</dbReference>
<reference evidence="5 6" key="1">
    <citation type="submission" date="2018-03" db="EMBL/GenBank/DDBJ databases">
        <title>The draft genome of Mesorhizobium soli JCM 19897.</title>
        <authorList>
            <person name="Li L."/>
            <person name="Liu L."/>
            <person name="Liang L."/>
            <person name="Wang T."/>
            <person name="Zhang X."/>
        </authorList>
    </citation>
    <scope>NUCLEOTIDE SEQUENCE [LARGE SCALE GENOMIC DNA]</scope>
    <source>
        <strain evidence="5 6">JCM 19897</strain>
    </source>
</reference>
<feature type="active site" description="Proton donor/acceptor" evidence="3">
    <location>
        <position position="240"/>
    </location>
</feature>
<evidence type="ECO:0000259" key="4">
    <source>
        <dbReference type="Pfam" id="PF01261"/>
    </source>
</evidence>
<evidence type="ECO:0000256" key="3">
    <source>
        <dbReference type="PIRSR" id="PIRSR006241-50"/>
    </source>
</evidence>
<dbReference type="SUPFAM" id="SSF51658">
    <property type="entry name" value="Xylose isomerase-like"/>
    <property type="match status" value="1"/>
</dbReference>
<dbReference type="InterPro" id="IPR053398">
    <property type="entry name" value="HPT_OtnI_isomerases"/>
</dbReference>
<keyword evidence="5" id="KW-0670">Pyruvate</keyword>
<proteinExistence type="inferred from homology"/>
<dbReference type="AlphaFoldDB" id="A0A2P7SNN5"/>
<dbReference type="InterPro" id="IPR050417">
    <property type="entry name" value="Sugar_Epim/Isomerase"/>
</dbReference>
<organism evidence="5 6">
    <name type="scientific">Pseudaminobacter soli</name>
    <name type="common">ex Li et al. 2025</name>
    <dbReference type="NCBI Taxonomy" id="1295366"/>
    <lineage>
        <taxon>Bacteria</taxon>
        <taxon>Pseudomonadati</taxon>
        <taxon>Pseudomonadota</taxon>
        <taxon>Alphaproteobacteria</taxon>
        <taxon>Hyphomicrobiales</taxon>
        <taxon>Phyllobacteriaceae</taxon>
        <taxon>Pseudaminobacter</taxon>
    </lineage>
</organism>
<name>A0A2P7SNN5_9HYPH</name>
<dbReference type="PANTHER" id="PTHR43489">
    <property type="entry name" value="ISOMERASE"/>
    <property type="match status" value="1"/>
</dbReference>